<dbReference type="RefSeq" id="WP_120626404.1">
    <property type="nucleotide sequence ID" value="NZ_RAWG01000100.1"/>
</dbReference>
<reference evidence="3" key="1">
    <citation type="submission" date="2018-09" db="EMBL/GenBank/DDBJ databases">
        <authorList>
            <person name="Livingstone P.G."/>
            <person name="Whitworth D.E."/>
        </authorList>
    </citation>
    <scope>NUCLEOTIDE SEQUENCE [LARGE SCALE GENOMIC DNA]</scope>
    <source>
        <strain evidence="3">CA040B</strain>
    </source>
</reference>
<protein>
    <submittedName>
        <fullName evidence="2">Uncharacterized protein</fullName>
    </submittedName>
</protein>
<gene>
    <name evidence="2" type="ORF">D7X12_17470</name>
</gene>
<organism evidence="2 3">
    <name type="scientific">Corallococcus sicarius</name>
    <dbReference type="NCBI Taxonomy" id="2316726"/>
    <lineage>
        <taxon>Bacteria</taxon>
        <taxon>Pseudomonadati</taxon>
        <taxon>Myxococcota</taxon>
        <taxon>Myxococcia</taxon>
        <taxon>Myxococcales</taxon>
        <taxon>Cystobacterineae</taxon>
        <taxon>Myxococcaceae</taxon>
        <taxon>Corallococcus</taxon>
    </lineage>
</organism>
<feature type="region of interest" description="Disordered" evidence="1">
    <location>
        <begin position="408"/>
        <end position="439"/>
    </location>
</feature>
<evidence type="ECO:0000256" key="1">
    <source>
        <dbReference type="SAM" id="MobiDB-lite"/>
    </source>
</evidence>
<name>A0A3A8NQQ7_9BACT</name>
<evidence type="ECO:0000313" key="2">
    <source>
        <dbReference type="EMBL" id="RKH41784.1"/>
    </source>
</evidence>
<dbReference type="EMBL" id="RAWG01000100">
    <property type="protein sequence ID" value="RKH41784.1"/>
    <property type="molecule type" value="Genomic_DNA"/>
</dbReference>
<keyword evidence="3" id="KW-1185">Reference proteome</keyword>
<comment type="caution">
    <text evidence="2">The sequence shown here is derived from an EMBL/GenBank/DDBJ whole genome shotgun (WGS) entry which is preliminary data.</text>
</comment>
<accession>A0A3A8NQQ7</accession>
<dbReference type="Proteomes" id="UP000273405">
    <property type="component" value="Unassembled WGS sequence"/>
</dbReference>
<dbReference type="AlphaFoldDB" id="A0A3A8NQQ7"/>
<sequence length="439" mass="48575">MIVVYQSLESVGHKETTGHSVLSGNSFKHKAQTNAGRVYDLDNADRKLTFPVPHYDFATKKIVGKDMEVEFATGLESKAFSNTFKSGQDANELLEFLSGVIDTIVKSTMNRTSTNGGFTSRPPTIIVLGELYGEELKGKTIRGYDVVYGMNPTGDSRHRFTVLKNKHSQIDDFDLKVHRFDTLSDNNKNEKAICMTLTIMGWLMAFVHIPNHICGDAASVVEYLKFNAMRSTGREELDLLIGDTNQKSSGFMPSALKGKLGGQDWVSSIHGGEQELVGYGGHSTFSISGTNSGFDTHFDIACTHHAVAKIKDNKVVGSDTTDPAYDPAFVFHGLTDKYTQLNGKAYAYSDHNGVIIEVLRRKDVQAYNAHRRNYRLCRSCNGELTGIETLTGIHLNCRTLQLTYAPKEEGSLKRVASQDVPDSDEPSRKKRKPSRDGDV</sequence>
<proteinExistence type="predicted"/>
<dbReference type="OrthoDB" id="5521882at2"/>
<evidence type="ECO:0000313" key="3">
    <source>
        <dbReference type="Proteomes" id="UP000273405"/>
    </source>
</evidence>